<protein>
    <submittedName>
        <fullName evidence="1">Uncharacterized protein</fullName>
    </submittedName>
</protein>
<accession>A0AAV6NRD5</accession>
<proteinExistence type="predicted"/>
<evidence type="ECO:0000313" key="1">
    <source>
        <dbReference type="EMBL" id="KAG6601116.1"/>
    </source>
</evidence>
<feature type="non-terminal residue" evidence="1">
    <location>
        <position position="1"/>
    </location>
</feature>
<gene>
    <name evidence="1" type="ORF">SDJN03_06349</name>
</gene>
<dbReference type="Proteomes" id="UP000685013">
    <property type="component" value="Chromosome 4"/>
</dbReference>
<keyword evidence="2" id="KW-1185">Reference proteome</keyword>
<dbReference type="AlphaFoldDB" id="A0AAV6NRD5"/>
<evidence type="ECO:0000313" key="2">
    <source>
        <dbReference type="Proteomes" id="UP000685013"/>
    </source>
</evidence>
<reference evidence="1 2" key="1">
    <citation type="journal article" date="2021" name="Hortic Res">
        <title>The domestication of Cucurbita argyrosperma as revealed by the genome of its wild relative.</title>
        <authorList>
            <person name="Barrera-Redondo J."/>
            <person name="Sanchez-de la Vega G."/>
            <person name="Aguirre-Liguori J.A."/>
            <person name="Castellanos-Morales G."/>
            <person name="Gutierrez-Guerrero Y.T."/>
            <person name="Aguirre-Dugua X."/>
            <person name="Aguirre-Planter E."/>
            <person name="Tenaillon M.I."/>
            <person name="Lira-Saade R."/>
            <person name="Eguiarte L.E."/>
        </authorList>
    </citation>
    <scope>NUCLEOTIDE SEQUENCE [LARGE SCALE GENOMIC DNA]</scope>
    <source>
        <strain evidence="1">JBR-2021</strain>
    </source>
</reference>
<sequence length="73" mass="8235">MLKPYEVQSPGFCLSCRTDDIKLSEGSIGLWSTSSHRRSSSCHRWAAWTGRGRTLLRSLISGESGWLCYQNNL</sequence>
<name>A0AAV6NRD5_9ROSI</name>
<organism evidence="1 2">
    <name type="scientific">Cucurbita argyrosperma subsp. sororia</name>
    <dbReference type="NCBI Taxonomy" id="37648"/>
    <lineage>
        <taxon>Eukaryota</taxon>
        <taxon>Viridiplantae</taxon>
        <taxon>Streptophyta</taxon>
        <taxon>Embryophyta</taxon>
        <taxon>Tracheophyta</taxon>
        <taxon>Spermatophyta</taxon>
        <taxon>Magnoliopsida</taxon>
        <taxon>eudicotyledons</taxon>
        <taxon>Gunneridae</taxon>
        <taxon>Pentapetalae</taxon>
        <taxon>rosids</taxon>
        <taxon>fabids</taxon>
        <taxon>Cucurbitales</taxon>
        <taxon>Cucurbitaceae</taxon>
        <taxon>Cucurbiteae</taxon>
        <taxon>Cucurbita</taxon>
    </lineage>
</organism>
<comment type="caution">
    <text evidence="1">The sequence shown here is derived from an EMBL/GenBank/DDBJ whole genome shotgun (WGS) entry which is preliminary data.</text>
</comment>
<dbReference type="EMBL" id="JAGKQH010000004">
    <property type="protein sequence ID" value="KAG6601116.1"/>
    <property type="molecule type" value="Genomic_DNA"/>
</dbReference>